<dbReference type="InterPro" id="IPR013216">
    <property type="entry name" value="Methyltransf_11"/>
</dbReference>
<dbReference type="AlphaFoldDB" id="A0A9X3T3K3"/>
<comment type="caution">
    <text evidence="2">The sequence shown here is derived from an EMBL/GenBank/DDBJ whole genome shotgun (WGS) entry which is preliminary data.</text>
</comment>
<dbReference type="EMBL" id="JAPZVP010000007">
    <property type="protein sequence ID" value="MDA1360115.1"/>
    <property type="molecule type" value="Genomic_DNA"/>
</dbReference>
<dbReference type="Proteomes" id="UP001146067">
    <property type="component" value="Unassembled WGS sequence"/>
</dbReference>
<dbReference type="InterPro" id="IPR029063">
    <property type="entry name" value="SAM-dependent_MTases_sf"/>
</dbReference>
<dbReference type="GO" id="GO:0032259">
    <property type="term" value="P:methylation"/>
    <property type="evidence" value="ECO:0007669"/>
    <property type="project" value="UniProtKB-KW"/>
</dbReference>
<keyword evidence="3" id="KW-1185">Reference proteome</keyword>
<dbReference type="PANTHER" id="PTHR43591">
    <property type="entry name" value="METHYLTRANSFERASE"/>
    <property type="match status" value="1"/>
</dbReference>
<dbReference type="Pfam" id="PF08241">
    <property type="entry name" value="Methyltransf_11"/>
    <property type="match status" value="1"/>
</dbReference>
<dbReference type="GO" id="GO:0008757">
    <property type="term" value="F:S-adenosylmethionine-dependent methyltransferase activity"/>
    <property type="evidence" value="ECO:0007669"/>
    <property type="project" value="InterPro"/>
</dbReference>
<dbReference type="CDD" id="cd02440">
    <property type="entry name" value="AdoMet_MTases"/>
    <property type="match status" value="1"/>
</dbReference>
<dbReference type="Gene3D" id="3.40.50.150">
    <property type="entry name" value="Vaccinia Virus protein VP39"/>
    <property type="match status" value="1"/>
</dbReference>
<keyword evidence="2" id="KW-0489">Methyltransferase</keyword>
<protein>
    <submittedName>
        <fullName evidence="2">Class I SAM-dependent methyltransferase</fullName>
    </submittedName>
</protein>
<name>A0A9X3T3K3_9ACTN</name>
<keyword evidence="2" id="KW-0808">Transferase</keyword>
<accession>A0A9X3T3K3</accession>
<organism evidence="2 3">
    <name type="scientific">Glycomyces luteolus</name>
    <dbReference type="NCBI Taxonomy" id="2670330"/>
    <lineage>
        <taxon>Bacteria</taxon>
        <taxon>Bacillati</taxon>
        <taxon>Actinomycetota</taxon>
        <taxon>Actinomycetes</taxon>
        <taxon>Glycomycetales</taxon>
        <taxon>Glycomycetaceae</taxon>
        <taxon>Glycomyces</taxon>
    </lineage>
</organism>
<proteinExistence type="predicted"/>
<feature type="domain" description="Methyltransferase type 11" evidence="1">
    <location>
        <begin position="57"/>
        <end position="145"/>
    </location>
</feature>
<evidence type="ECO:0000313" key="3">
    <source>
        <dbReference type="Proteomes" id="UP001146067"/>
    </source>
</evidence>
<dbReference type="RefSeq" id="WP_270110030.1">
    <property type="nucleotide sequence ID" value="NZ_JAPZVP010000007.1"/>
</dbReference>
<dbReference type="PANTHER" id="PTHR43591:SF110">
    <property type="entry name" value="RHODANESE DOMAIN-CONTAINING PROTEIN"/>
    <property type="match status" value="1"/>
</dbReference>
<gene>
    <name evidence="2" type="ORF">O1R50_10790</name>
</gene>
<evidence type="ECO:0000313" key="2">
    <source>
        <dbReference type="EMBL" id="MDA1360115.1"/>
    </source>
</evidence>
<dbReference type="SUPFAM" id="SSF53335">
    <property type="entry name" value="S-adenosyl-L-methionine-dependent methyltransferases"/>
    <property type="match status" value="1"/>
</dbReference>
<sequence>MHSASGQTTDERFQQVGNYRSGDGLAARQGIFAYKTPAYDLPGVVSANLTGEPKRVLDVGCGNGRYTARLREAFPGAEVIGVDLASGILESVAEPTVVADVADLPFEDGSADVVLAMHMLYHVPDIPAALDELQRVLAPGGVLFVSTNASDDKAEYVPIWQDAAKAVLGAEVRLTLSALLERFSLETAQSMLAERFDRVVLHDLPGVIELPEPGPLVAAFRSEEDFIGLPPEDFERLMGEIERRLGEHFEQQDVLRITSHGGILECRGAKG</sequence>
<reference evidence="2" key="1">
    <citation type="submission" date="2022-12" db="EMBL/GenBank/DDBJ databases">
        <title>Gycomyces niveus sp.nov.,a novel actinomycete isolated from soil in Shouguan.</title>
        <authorList>
            <person name="Yang X."/>
        </authorList>
    </citation>
    <scope>NUCLEOTIDE SEQUENCE</scope>
    <source>
        <strain evidence="2">NEAU-A15</strain>
    </source>
</reference>
<evidence type="ECO:0000259" key="1">
    <source>
        <dbReference type="Pfam" id="PF08241"/>
    </source>
</evidence>